<evidence type="ECO:0000313" key="2">
    <source>
        <dbReference type="Proteomes" id="UP000827517"/>
    </source>
</evidence>
<accession>A0AAE7X1R6</accession>
<evidence type="ECO:0000313" key="1">
    <source>
        <dbReference type="EMBL" id="QZA70581.1"/>
    </source>
</evidence>
<organism evidence="1 2">
    <name type="scientific">Erwinia phage AH04</name>
    <dbReference type="NCBI Taxonomy" id="2869569"/>
    <lineage>
        <taxon>Viruses</taxon>
        <taxon>Duplodnaviria</taxon>
        <taxon>Heunggongvirae</taxon>
        <taxon>Uroviricota</taxon>
        <taxon>Caudoviricetes</taxon>
        <taxon>Chimalliviridae</taxon>
        <taxon>Meadowvirus</taxon>
        <taxon>Meadowvirus AH04</taxon>
    </lineage>
</organism>
<reference evidence="1" key="1">
    <citation type="submission" date="2021-07" db="EMBL/GenBank/DDBJ databases">
        <authorList>
            <person name="Roth S.J."/>
            <person name="Krukonis G.P."/>
            <person name="Delesalle V.A."/>
        </authorList>
    </citation>
    <scope>NUCLEOTIDE SEQUENCE</scope>
</reference>
<protein>
    <submittedName>
        <fullName evidence="1">Uncharacterized protein</fullName>
    </submittedName>
</protein>
<sequence length="242" mass="26820">MSFSDVEHFAEIISGCEAINSGNNTAPEARYAFAVLKLHAQDLGVVAGQEGFLDNVKAGAKSVKEWVIRIIKIITDALYLLLGGRTKVKAKIAKFKKSAVFDVFKSKAKQSAEKIVVPGLKQVLAITDSIIESEYQEFHRKEIEETSTVRSMFVDNNEIENKVEAQVKEGESNPSENTLDLDAIASLVNRSVNKCKAILTDAIKDEEVNRKLIKNISSVASKYNRILEILTKIDNQLSEAFE</sequence>
<dbReference type="EMBL" id="MZ501267">
    <property type="protein sequence ID" value="QZA70581.1"/>
    <property type="molecule type" value="Genomic_DNA"/>
</dbReference>
<name>A0AAE7X1R6_9CAUD</name>
<dbReference type="Proteomes" id="UP000827517">
    <property type="component" value="Segment"/>
</dbReference>
<gene>
    <name evidence="1" type="primary">99</name>
    <name evidence="1" type="ORF">AH04_99</name>
</gene>
<dbReference type="RefSeq" id="YP_010667853.1">
    <property type="nucleotide sequence ID" value="NC_070952.1"/>
</dbReference>
<proteinExistence type="predicted"/>
<keyword evidence="2" id="KW-1185">Reference proteome</keyword>
<dbReference type="KEGG" id="vg:77943986"/>
<dbReference type="GeneID" id="77943986"/>